<dbReference type="Gene3D" id="2.160.20.120">
    <property type="match status" value="1"/>
</dbReference>
<reference evidence="2 3" key="1">
    <citation type="submission" date="2019-10" db="EMBL/GenBank/DDBJ databases">
        <title>The completed genome of Lactobacillus harbinensis M1.</title>
        <authorList>
            <person name="Zheng Y."/>
        </authorList>
    </citation>
    <scope>NUCLEOTIDE SEQUENCE [LARGE SCALE GENOMIC DNA]</scope>
    <source>
        <strain evidence="2 3">M1</strain>
    </source>
</reference>
<feature type="domain" description="DUF4097" evidence="1">
    <location>
        <begin position="57"/>
        <end position="287"/>
    </location>
</feature>
<dbReference type="EMBL" id="CP045143">
    <property type="protein sequence ID" value="QFR23547.1"/>
    <property type="molecule type" value="Genomic_DNA"/>
</dbReference>
<dbReference type="Pfam" id="PF13349">
    <property type="entry name" value="DUF4097"/>
    <property type="match status" value="1"/>
</dbReference>
<dbReference type="InterPro" id="IPR025164">
    <property type="entry name" value="Toastrack_DUF4097"/>
</dbReference>
<dbReference type="KEGG" id="lhb:D1010_09085"/>
<gene>
    <name evidence="2" type="ORF">D1010_09085</name>
</gene>
<accession>A0A5P8M5D7</accession>
<sequence>MWKRLLQIGTGMLFIGLALLAIGGLNHGFQPVAIVSGRPMVSRVTTKTTNLAPFTTITAKTDDLDVVVKSGSHYQVKVTMLTGTGITSRVRAGVLTLAQTGGADLGMLLGHTPTPRITITVPKNKKIQTAKIRTEDGALRYTVPQTGRLRLASASGDITVSSAQADQTEIRTVSGDIRLTKTQLHQPQVTAQDGTITVTQGTIRDGRFQLSSDDFILRNSKLLGTTRVRNASGENRVIGTDTAQGYRLQTRYGENTLFARTTEKQIVTHNWSAANRIELITQSGDNRVTAR</sequence>
<organism evidence="2 3">
    <name type="scientific">Schleiferilactobacillus harbinensis</name>
    <dbReference type="NCBI Taxonomy" id="304207"/>
    <lineage>
        <taxon>Bacteria</taxon>
        <taxon>Bacillati</taxon>
        <taxon>Bacillota</taxon>
        <taxon>Bacilli</taxon>
        <taxon>Lactobacillales</taxon>
        <taxon>Lactobacillaceae</taxon>
        <taxon>Schleiferilactobacillus</taxon>
    </lineage>
</organism>
<protein>
    <submittedName>
        <fullName evidence="2">DUF4097 family beta strand repeat protein</fullName>
    </submittedName>
</protein>
<proteinExistence type="predicted"/>
<dbReference type="RefSeq" id="WP_152260791.1">
    <property type="nucleotide sequence ID" value="NZ_CP045143.1"/>
</dbReference>
<evidence type="ECO:0000313" key="3">
    <source>
        <dbReference type="Proteomes" id="UP000326779"/>
    </source>
</evidence>
<dbReference type="AlphaFoldDB" id="A0A5P8M5D7"/>
<evidence type="ECO:0000313" key="2">
    <source>
        <dbReference type="EMBL" id="QFR23547.1"/>
    </source>
</evidence>
<name>A0A5P8M5D7_9LACO</name>
<evidence type="ECO:0000259" key="1">
    <source>
        <dbReference type="Pfam" id="PF13349"/>
    </source>
</evidence>
<dbReference type="Proteomes" id="UP000326779">
    <property type="component" value="Chromosome"/>
</dbReference>